<dbReference type="SUPFAM" id="SSF47819">
    <property type="entry name" value="HRDC-like"/>
    <property type="match status" value="1"/>
</dbReference>
<dbReference type="OrthoDB" id="1746530at2759"/>
<evidence type="ECO:0000256" key="6">
    <source>
        <dbReference type="ARBA" id="ARBA00023242"/>
    </source>
</evidence>
<keyword evidence="6" id="KW-0539">Nucleus</keyword>
<dbReference type="Pfam" id="PF03874">
    <property type="entry name" value="RNA_pol_Rpb4"/>
    <property type="match status" value="1"/>
</dbReference>
<evidence type="ECO:0000256" key="4">
    <source>
        <dbReference type="ARBA" id="ARBA00022478"/>
    </source>
</evidence>
<reference evidence="8 9" key="1">
    <citation type="submission" date="2017-12" db="EMBL/GenBank/DDBJ databases">
        <title>Genome Sequence of a Multidrug-Resistant Candida haemulonii Isolate from a Patient with Chronic Leg Ulcers in Israel.</title>
        <authorList>
            <person name="Chow N.A."/>
            <person name="Gade L."/>
            <person name="Batra D."/>
            <person name="Rowe L.A."/>
            <person name="Ben-Ami R."/>
            <person name="Loparev V.N."/>
            <person name="Litvintseva A.P."/>
        </authorList>
    </citation>
    <scope>NUCLEOTIDE SEQUENCE [LARGE SCALE GENOMIC DNA]</scope>
    <source>
        <strain evidence="8 9">B11899</strain>
    </source>
</reference>
<proteinExistence type="inferred from homology"/>
<protein>
    <recommendedName>
        <fullName evidence="3">DNA-directed RNA polymerase III subunit RPC9</fullName>
    </recommendedName>
</protein>
<dbReference type="Gene3D" id="1.20.1250.40">
    <property type="match status" value="1"/>
</dbReference>
<evidence type="ECO:0000256" key="3">
    <source>
        <dbReference type="ARBA" id="ARBA00016672"/>
    </source>
</evidence>
<dbReference type="STRING" id="45357.A0A2V1ASQ8"/>
<feature type="domain" description="RNA polymerase Rpb4/RPC9 core" evidence="7">
    <location>
        <begin position="1"/>
        <end position="139"/>
    </location>
</feature>
<comment type="caution">
    <text evidence="8">The sequence shown here is derived from an EMBL/GenBank/DDBJ whole genome shotgun (WGS) entry which is preliminary data.</text>
</comment>
<dbReference type="InterPro" id="IPR005574">
    <property type="entry name" value="Rpb4/RPC9"/>
</dbReference>
<comment type="subcellular location">
    <subcellularLocation>
        <location evidence="1">Nucleus</location>
    </subcellularLocation>
</comment>
<dbReference type="PANTHER" id="PTHR15561">
    <property type="entry name" value="CALCITONIN GENE-RELATED PEPTIDE-RECEPTOR COMPONENT PROTEIN"/>
    <property type="match status" value="1"/>
</dbReference>
<evidence type="ECO:0000313" key="8">
    <source>
        <dbReference type="EMBL" id="PVH20774.1"/>
    </source>
</evidence>
<dbReference type="AlphaFoldDB" id="A0A2V1ASQ8"/>
<evidence type="ECO:0000313" key="9">
    <source>
        <dbReference type="Proteomes" id="UP000244309"/>
    </source>
</evidence>
<dbReference type="RefSeq" id="XP_025341714.1">
    <property type="nucleotide sequence ID" value="XM_025487906.1"/>
</dbReference>
<organism evidence="8 9">
    <name type="scientific">Candidozyma haemuli</name>
    <dbReference type="NCBI Taxonomy" id="45357"/>
    <lineage>
        <taxon>Eukaryota</taxon>
        <taxon>Fungi</taxon>
        <taxon>Dikarya</taxon>
        <taxon>Ascomycota</taxon>
        <taxon>Saccharomycotina</taxon>
        <taxon>Pichiomycetes</taxon>
        <taxon>Metschnikowiaceae</taxon>
        <taxon>Candidozyma</taxon>
    </lineage>
</organism>
<evidence type="ECO:0000256" key="5">
    <source>
        <dbReference type="ARBA" id="ARBA00023163"/>
    </source>
</evidence>
<keyword evidence="5" id="KW-0804">Transcription</keyword>
<dbReference type="SMART" id="SM00657">
    <property type="entry name" value="RPOL4c"/>
    <property type="match status" value="1"/>
</dbReference>
<dbReference type="GO" id="GO:0000166">
    <property type="term" value="F:nucleotide binding"/>
    <property type="evidence" value="ECO:0007669"/>
    <property type="project" value="InterPro"/>
</dbReference>
<comment type="similarity">
    <text evidence="2">Belongs to the eukaryotic RPC9 RNA polymerase subunit family.</text>
</comment>
<gene>
    <name evidence="8" type="ORF">CXQ85_004281</name>
</gene>
<evidence type="ECO:0000256" key="1">
    <source>
        <dbReference type="ARBA" id="ARBA00004123"/>
    </source>
</evidence>
<dbReference type="GO" id="GO:0006384">
    <property type="term" value="P:transcription initiation at RNA polymerase III promoter"/>
    <property type="evidence" value="ECO:0007669"/>
    <property type="project" value="InterPro"/>
</dbReference>
<dbReference type="Proteomes" id="UP000244309">
    <property type="component" value="Unassembled WGS sequence"/>
</dbReference>
<sequence length="154" mass="17665">MKVLKERDAFLADYEVLSHLNGLKEKYNWTFSPQEDKDSKHRRKRFTGAGVDLEVITRDVTSCLNKSAAGEIPDANAVKEIMSFLNQYELVKVEKLQILNSLPRSMVHLYALVEECDQRFSEEACEAILTKINDVVPRAEAEEDVEEEEQAEED</sequence>
<evidence type="ECO:0000256" key="2">
    <source>
        <dbReference type="ARBA" id="ARBA00006898"/>
    </source>
</evidence>
<keyword evidence="4" id="KW-0240">DNA-directed RNA polymerase</keyword>
<keyword evidence="9" id="KW-1185">Reference proteome</keyword>
<dbReference type="EMBL" id="PKFO01000004">
    <property type="protein sequence ID" value="PVH20774.1"/>
    <property type="molecule type" value="Genomic_DNA"/>
</dbReference>
<dbReference type="VEuPathDB" id="FungiDB:CXQ85_004281"/>
<evidence type="ECO:0000259" key="7">
    <source>
        <dbReference type="SMART" id="SM00657"/>
    </source>
</evidence>
<dbReference type="InterPro" id="IPR010997">
    <property type="entry name" value="HRDC-like_sf"/>
</dbReference>
<dbReference type="InterPro" id="IPR006590">
    <property type="entry name" value="RNA_pol_Rpb4/RPC9_core"/>
</dbReference>
<dbReference type="InterPro" id="IPR038324">
    <property type="entry name" value="Rpb4/RPC9_sf"/>
</dbReference>
<accession>A0A2V1ASQ8</accession>
<dbReference type="PANTHER" id="PTHR15561:SF0">
    <property type="entry name" value="DNA-DIRECTED RNA POLYMERASE III SUBUNIT RPC9"/>
    <property type="match status" value="1"/>
</dbReference>
<dbReference type="GO" id="GO:0005666">
    <property type="term" value="C:RNA polymerase III complex"/>
    <property type="evidence" value="ECO:0007669"/>
    <property type="project" value="InterPro"/>
</dbReference>
<dbReference type="GeneID" id="37009611"/>
<dbReference type="InterPro" id="IPR038846">
    <property type="entry name" value="RPC9"/>
</dbReference>
<name>A0A2V1ASQ8_9ASCO</name>